<sequence length="361" mass="39291">MSEQNGDRREHGKHPYRRPKPIQRVHGFFTGNVGGSRAQSSDSTRARPTETRRTQLKPSVCTCQLPASRKALADVAKETLAVLPFILKDLPHIQADVSEMLSYDSLPALKREDCPNHSQAIVRVINEDTYDAAINLINSTSSTSAPKAPLGSQTTSVPLTSRPAVLNLASDKIPGGGWVRGALAQEEALCYRSSLSLSLHESHYPWSPKQGLYTRDVVIFRSSLGEGHRLLAPATPAADLPVVSVVSVAAIQDPKLFTTKTAIGDSVKVFANNNDKQLTKQKMRLALRIAASRGHDRLILGALGCGAYNNPAGEIADAWVKVLTEPEFSGGWWKEVWFAIIDSKHGVNFNVFKGILDGLQI</sequence>
<dbReference type="PANTHER" id="PTHR35596:SF1">
    <property type="entry name" value="MICROBIAL-TYPE PARG CATALYTIC DOMAIN-CONTAINING PROTEIN"/>
    <property type="match status" value="1"/>
</dbReference>
<dbReference type="AlphaFoldDB" id="A0A2T3AMJ2"/>
<feature type="compositionally biased region" description="Basic and acidic residues" evidence="1">
    <location>
        <begin position="44"/>
        <end position="53"/>
    </location>
</feature>
<evidence type="ECO:0000259" key="2">
    <source>
        <dbReference type="Pfam" id="PF10021"/>
    </source>
</evidence>
<feature type="compositionally biased region" description="Basic and acidic residues" evidence="1">
    <location>
        <begin position="1"/>
        <end position="10"/>
    </location>
</feature>
<dbReference type="InterPro" id="IPR043472">
    <property type="entry name" value="Macro_dom-like"/>
</dbReference>
<gene>
    <name evidence="3" type="ORF">BD289DRAFT_449406</name>
</gene>
<reference evidence="3 4" key="1">
    <citation type="journal article" date="2018" name="Mycol. Prog.">
        <title>Coniella lustricola, a new species from submerged detritus.</title>
        <authorList>
            <person name="Raudabaugh D.B."/>
            <person name="Iturriaga T."/>
            <person name="Carver A."/>
            <person name="Mondo S."/>
            <person name="Pangilinan J."/>
            <person name="Lipzen A."/>
            <person name="He G."/>
            <person name="Amirebrahimi M."/>
            <person name="Grigoriev I.V."/>
            <person name="Miller A.N."/>
        </authorList>
    </citation>
    <scope>NUCLEOTIDE SEQUENCE [LARGE SCALE GENOMIC DNA]</scope>
    <source>
        <strain evidence="3 4">B22-T-1</strain>
    </source>
</reference>
<dbReference type="InterPro" id="IPR019261">
    <property type="entry name" value="PARG_cat_microbial"/>
</dbReference>
<dbReference type="Pfam" id="PF10021">
    <property type="entry name" value="PARG_cat_microb"/>
    <property type="match status" value="1"/>
</dbReference>
<dbReference type="EMBL" id="KZ678374">
    <property type="protein sequence ID" value="PSS03632.1"/>
    <property type="molecule type" value="Genomic_DNA"/>
</dbReference>
<feature type="domain" description="Microbial-type PARG catalytic" evidence="2">
    <location>
        <begin position="109"/>
        <end position="216"/>
    </location>
</feature>
<accession>A0A2T3AMJ2</accession>
<protein>
    <recommendedName>
        <fullName evidence="2">Microbial-type PARG catalytic domain-containing protein</fullName>
    </recommendedName>
</protein>
<feature type="region of interest" description="Disordered" evidence="1">
    <location>
        <begin position="1"/>
        <end position="56"/>
    </location>
</feature>
<dbReference type="Proteomes" id="UP000241462">
    <property type="component" value="Unassembled WGS sequence"/>
</dbReference>
<feature type="compositionally biased region" description="Basic residues" evidence="1">
    <location>
        <begin position="11"/>
        <end position="23"/>
    </location>
</feature>
<evidence type="ECO:0000256" key="1">
    <source>
        <dbReference type="SAM" id="MobiDB-lite"/>
    </source>
</evidence>
<dbReference type="STRING" id="2025994.A0A2T3AMJ2"/>
<dbReference type="Gene3D" id="3.40.220.10">
    <property type="entry name" value="Leucine Aminopeptidase, subunit E, domain 1"/>
    <property type="match status" value="1"/>
</dbReference>
<organism evidence="3 4">
    <name type="scientific">Coniella lustricola</name>
    <dbReference type="NCBI Taxonomy" id="2025994"/>
    <lineage>
        <taxon>Eukaryota</taxon>
        <taxon>Fungi</taxon>
        <taxon>Dikarya</taxon>
        <taxon>Ascomycota</taxon>
        <taxon>Pezizomycotina</taxon>
        <taxon>Sordariomycetes</taxon>
        <taxon>Sordariomycetidae</taxon>
        <taxon>Diaporthales</taxon>
        <taxon>Schizoparmaceae</taxon>
        <taxon>Coniella</taxon>
    </lineage>
</organism>
<dbReference type="NCBIfam" id="TIGR02452">
    <property type="entry name" value="TIGR02452 family protein"/>
    <property type="match status" value="1"/>
</dbReference>
<dbReference type="SUPFAM" id="SSF52949">
    <property type="entry name" value="Macro domain-like"/>
    <property type="match status" value="1"/>
</dbReference>
<name>A0A2T3AMJ2_9PEZI</name>
<evidence type="ECO:0000313" key="3">
    <source>
        <dbReference type="EMBL" id="PSS03632.1"/>
    </source>
</evidence>
<dbReference type="InParanoid" id="A0A2T3AMJ2"/>
<keyword evidence="4" id="KW-1185">Reference proteome</keyword>
<dbReference type="OrthoDB" id="9985428at2759"/>
<proteinExistence type="predicted"/>
<dbReference type="InterPro" id="IPR012664">
    <property type="entry name" value="CHP02452"/>
</dbReference>
<evidence type="ECO:0000313" key="4">
    <source>
        <dbReference type="Proteomes" id="UP000241462"/>
    </source>
</evidence>
<dbReference type="PANTHER" id="PTHR35596">
    <property type="entry name" value="DUF2263 DOMAIN-CONTAINING PROTEIN"/>
    <property type="match status" value="1"/>
</dbReference>